<organism evidence="2 3">
    <name type="scientific">Zymoseptoria brevis</name>
    <dbReference type="NCBI Taxonomy" id="1047168"/>
    <lineage>
        <taxon>Eukaryota</taxon>
        <taxon>Fungi</taxon>
        <taxon>Dikarya</taxon>
        <taxon>Ascomycota</taxon>
        <taxon>Pezizomycotina</taxon>
        <taxon>Dothideomycetes</taxon>
        <taxon>Dothideomycetidae</taxon>
        <taxon>Mycosphaerellales</taxon>
        <taxon>Mycosphaerellaceae</taxon>
        <taxon>Zymoseptoria</taxon>
    </lineage>
</organism>
<feature type="region of interest" description="Disordered" evidence="1">
    <location>
        <begin position="1"/>
        <end position="136"/>
    </location>
</feature>
<dbReference type="STRING" id="1047168.A0A0F4GTQ9"/>
<dbReference type="AlphaFoldDB" id="A0A0F4GTQ9"/>
<dbReference type="OrthoDB" id="5385072at2759"/>
<evidence type="ECO:0000256" key="1">
    <source>
        <dbReference type="SAM" id="MobiDB-lite"/>
    </source>
</evidence>
<keyword evidence="3" id="KW-1185">Reference proteome</keyword>
<feature type="compositionally biased region" description="Acidic residues" evidence="1">
    <location>
        <begin position="233"/>
        <end position="244"/>
    </location>
</feature>
<accession>A0A0F4GTQ9</accession>
<dbReference type="EMBL" id="LAFY01000346">
    <property type="protein sequence ID" value="KJX99585.1"/>
    <property type="molecule type" value="Genomic_DNA"/>
</dbReference>
<dbReference type="Proteomes" id="UP000033647">
    <property type="component" value="Unassembled WGS sequence"/>
</dbReference>
<feature type="compositionally biased region" description="Low complexity" evidence="1">
    <location>
        <begin position="325"/>
        <end position="340"/>
    </location>
</feature>
<feature type="compositionally biased region" description="Polar residues" evidence="1">
    <location>
        <begin position="1"/>
        <end position="10"/>
    </location>
</feature>
<feature type="region of interest" description="Disordered" evidence="1">
    <location>
        <begin position="233"/>
        <end position="396"/>
    </location>
</feature>
<name>A0A0F4GTQ9_9PEZI</name>
<feature type="compositionally biased region" description="Basic and acidic residues" evidence="1">
    <location>
        <begin position="379"/>
        <end position="394"/>
    </location>
</feature>
<evidence type="ECO:0000313" key="3">
    <source>
        <dbReference type="Proteomes" id="UP000033647"/>
    </source>
</evidence>
<proteinExistence type="predicted"/>
<feature type="compositionally biased region" description="Polar residues" evidence="1">
    <location>
        <begin position="77"/>
        <end position="94"/>
    </location>
</feature>
<reference evidence="2 3" key="1">
    <citation type="submission" date="2015-03" db="EMBL/GenBank/DDBJ databases">
        <title>RNA-seq based gene annotation and comparative genomics of four Zymoseptoria species reveal species-specific pathogenicity related genes and transposable element activity.</title>
        <authorList>
            <person name="Grandaubert J."/>
            <person name="Bhattacharyya A."/>
            <person name="Stukenbrock E.H."/>
        </authorList>
    </citation>
    <scope>NUCLEOTIDE SEQUENCE [LARGE SCALE GENOMIC DNA]</scope>
    <source>
        <strain evidence="2 3">Zb18110</strain>
    </source>
</reference>
<feature type="compositionally biased region" description="Low complexity" evidence="1">
    <location>
        <begin position="98"/>
        <end position="136"/>
    </location>
</feature>
<evidence type="ECO:0000313" key="2">
    <source>
        <dbReference type="EMBL" id="KJX99585.1"/>
    </source>
</evidence>
<feature type="compositionally biased region" description="Polar residues" evidence="1">
    <location>
        <begin position="39"/>
        <end position="70"/>
    </location>
</feature>
<sequence length="412" mass="43442">MSTMIMSSVPQRKPVGSRAPAGPSYPMQAQPKPPPMQHNYYNNANGQDLSHSRTRTNSSSAMPYLDNQQAPYPAQRGSPNISPAYSMTSQQYPDPSSRRTLSNATSSTSSTNNVNPQTAPRRSTSSRSASSMSPTSYVALMRKQKATVWCDRAQHEDPRILVAQRQAKMRAAAEVAGGHSYATSASRTSTSSTGMVGGVRSKIRHHGAPKASAYNAAPTLGAAGVPMRLSATEVDEENDSDEEGGGGRYNATGKSGGSARNSIGSGRARNSGYSGGGGKIGRNGSNNSTLSGGGGSPNGSFNDIVEEETPMARSENGDYFLSTNSGSATMTSRTTTGVSSGRERRNSNDSVQDEKDFGSVPALPKKAETAEEAVARQAKNAEDLRRRGSVDERTSTMTMGAGRLFIANPDYD</sequence>
<feature type="compositionally biased region" description="Low complexity" evidence="1">
    <location>
        <begin position="180"/>
        <end position="193"/>
    </location>
</feature>
<feature type="region of interest" description="Disordered" evidence="1">
    <location>
        <begin position="177"/>
        <end position="196"/>
    </location>
</feature>
<feature type="compositionally biased region" description="Basic and acidic residues" evidence="1">
    <location>
        <begin position="341"/>
        <end position="357"/>
    </location>
</feature>
<protein>
    <submittedName>
        <fullName evidence="2">Uncharacterized protein</fullName>
    </submittedName>
</protein>
<comment type="caution">
    <text evidence="2">The sequence shown here is derived from an EMBL/GenBank/DDBJ whole genome shotgun (WGS) entry which is preliminary data.</text>
</comment>
<gene>
    <name evidence="2" type="ORF">TI39_contig354g00004</name>
</gene>